<evidence type="ECO:0000259" key="2">
    <source>
        <dbReference type="Pfam" id="PF13556"/>
    </source>
</evidence>
<evidence type="ECO:0000313" key="4">
    <source>
        <dbReference type="Proteomes" id="UP001596380"/>
    </source>
</evidence>
<name>A0ABW2CSK2_9ACTN</name>
<dbReference type="InterPro" id="IPR042070">
    <property type="entry name" value="PucR_C-HTH_sf"/>
</dbReference>
<accession>A0ABW2CSK2</accession>
<dbReference type="Pfam" id="PF13556">
    <property type="entry name" value="HTH_30"/>
    <property type="match status" value="1"/>
</dbReference>
<dbReference type="Gene3D" id="1.10.10.2840">
    <property type="entry name" value="PucR C-terminal helix-turn-helix domain"/>
    <property type="match status" value="1"/>
</dbReference>
<keyword evidence="4" id="KW-1185">Reference proteome</keyword>
<sequence length="497" mass="51234">MPPTLASVAALPQLGLRPITDPRPDAPVLWVAVSELEDPTPFLEGGELVLTTGMRLTPANAAPYVARLVGRGVAGLGFAVGVIHDDVPPELVGAARAQGLALLEVPRPTPFIAVGKAVSRMLAAEWYEDVTRAFQAQRELTRAALKGEGPLVSRLARELGGWALLLDPSGGVRHAEPARARHRAAALAAELPRLRGARRAASLALSGEDGPVVVHPIGLGGRARGYLAVGTAEPLPHVAHTIAGSAVSLLTLQSETPRTGRELRAALAAVLLGAPSDSPAMPRPPVRVLACAGGADALEAVEGDPAGERCLPLPGPDRCAVIVPDALSEHVIGLARASGAVGASDPSGIEALDEALRQADEALAAARRLRAGRDRPHAVVRHADLPGQGLLGLMDPGAARGFADALLAPLRAEDPALVGSLRAYVMANGQGEAAARALGVHRHTLRARMRKAARLLGRDLDDPAVRAELWIALSVTANDEDAIGQPGDSHPGPPGIA</sequence>
<protein>
    <submittedName>
        <fullName evidence="3">PucR family transcriptional regulator</fullName>
    </submittedName>
</protein>
<organism evidence="3 4">
    <name type="scientific">Actinomadura yumaensis</name>
    <dbReference type="NCBI Taxonomy" id="111807"/>
    <lineage>
        <taxon>Bacteria</taxon>
        <taxon>Bacillati</taxon>
        <taxon>Actinomycetota</taxon>
        <taxon>Actinomycetes</taxon>
        <taxon>Streptosporangiales</taxon>
        <taxon>Thermomonosporaceae</taxon>
        <taxon>Actinomadura</taxon>
    </lineage>
</organism>
<dbReference type="RefSeq" id="WP_378063732.1">
    <property type="nucleotide sequence ID" value="NZ_JBHSXS010000022.1"/>
</dbReference>
<dbReference type="InterPro" id="IPR025736">
    <property type="entry name" value="PucR_C-HTH_dom"/>
</dbReference>
<feature type="domain" description="PucR C-terminal helix-turn-helix" evidence="2">
    <location>
        <begin position="417"/>
        <end position="474"/>
    </location>
</feature>
<comment type="caution">
    <text evidence="3">The sequence shown here is derived from an EMBL/GenBank/DDBJ whole genome shotgun (WGS) entry which is preliminary data.</text>
</comment>
<dbReference type="Proteomes" id="UP001596380">
    <property type="component" value="Unassembled WGS sequence"/>
</dbReference>
<dbReference type="Pfam" id="PF07905">
    <property type="entry name" value="PucR"/>
    <property type="match status" value="1"/>
</dbReference>
<gene>
    <name evidence="3" type="ORF">ACFQKB_29240</name>
</gene>
<dbReference type="EMBL" id="JBHSXS010000022">
    <property type="protein sequence ID" value="MFC6883875.1"/>
    <property type="molecule type" value="Genomic_DNA"/>
</dbReference>
<dbReference type="InterPro" id="IPR012914">
    <property type="entry name" value="PucR_dom"/>
</dbReference>
<reference evidence="4" key="1">
    <citation type="journal article" date="2019" name="Int. J. Syst. Evol. Microbiol.">
        <title>The Global Catalogue of Microorganisms (GCM) 10K type strain sequencing project: providing services to taxonomists for standard genome sequencing and annotation.</title>
        <authorList>
            <consortium name="The Broad Institute Genomics Platform"/>
            <consortium name="The Broad Institute Genome Sequencing Center for Infectious Disease"/>
            <person name="Wu L."/>
            <person name="Ma J."/>
        </authorList>
    </citation>
    <scope>NUCLEOTIDE SEQUENCE [LARGE SCALE GENOMIC DNA]</scope>
    <source>
        <strain evidence="4">JCM 3369</strain>
    </source>
</reference>
<feature type="domain" description="Purine catabolism PurC-like" evidence="1">
    <location>
        <begin position="25"/>
        <end position="121"/>
    </location>
</feature>
<evidence type="ECO:0000259" key="1">
    <source>
        <dbReference type="Pfam" id="PF07905"/>
    </source>
</evidence>
<dbReference type="PANTHER" id="PTHR33744:SF1">
    <property type="entry name" value="DNA-BINDING TRANSCRIPTIONAL ACTIVATOR ADER"/>
    <property type="match status" value="1"/>
</dbReference>
<dbReference type="InterPro" id="IPR051448">
    <property type="entry name" value="CdaR-like_regulators"/>
</dbReference>
<evidence type="ECO:0000313" key="3">
    <source>
        <dbReference type="EMBL" id="MFC6883875.1"/>
    </source>
</evidence>
<dbReference type="PANTHER" id="PTHR33744">
    <property type="entry name" value="CARBOHYDRATE DIACID REGULATOR"/>
    <property type="match status" value="1"/>
</dbReference>
<proteinExistence type="predicted"/>